<proteinExistence type="predicted"/>
<comment type="caution">
    <text evidence="1">The sequence shown here is derived from an EMBL/GenBank/DDBJ whole genome shotgun (WGS) entry which is preliminary data.</text>
</comment>
<sequence length="114" mass="12279">MHNSPGRGPLPVVARVSIADFISRAMANIKHDCHRRSSHIHSPGLQLCCSPQVVLGKQLKFLVCIVETALRPDMDDFQMNGSGPSIRSWCSSAGGQAGRYTVNPSNLGHQMAVA</sequence>
<evidence type="ECO:0000313" key="2">
    <source>
        <dbReference type="Proteomes" id="UP001529510"/>
    </source>
</evidence>
<dbReference type="EMBL" id="JAMKFB020000780">
    <property type="protein sequence ID" value="KAL0147269.1"/>
    <property type="molecule type" value="Genomic_DNA"/>
</dbReference>
<evidence type="ECO:0000313" key="1">
    <source>
        <dbReference type="EMBL" id="KAL0147269.1"/>
    </source>
</evidence>
<organism evidence="1 2">
    <name type="scientific">Cirrhinus mrigala</name>
    <name type="common">Mrigala</name>
    <dbReference type="NCBI Taxonomy" id="683832"/>
    <lineage>
        <taxon>Eukaryota</taxon>
        <taxon>Metazoa</taxon>
        <taxon>Chordata</taxon>
        <taxon>Craniata</taxon>
        <taxon>Vertebrata</taxon>
        <taxon>Euteleostomi</taxon>
        <taxon>Actinopterygii</taxon>
        <taxon>Neopterygii</taxon>
        <taxon>Teleostei</taxon>
        <taxon>Ostariophysi</taxon>
        <taxon>Cypriniformes</taxon>
        <taxon>Cyprinidae</taxon>
        <taxon>Labeoninae</taxon>
        <taxon>Labeonini</taxon>
        <taxon>Cirrhinus</taxon>
    </lineage>
</organism>
<gene>
    <name evidence="1" type="ORF">M9458_057422</name>
</gene>
<protein>
    <submittedName>
        <fullName evidence="1">Uncharacterized protein</fullName>
    </submittedName>
</protein>
<name>A0ABD0MBC5_CIRMR</name>
<accession>A0ABD0MBC5</accession>
<keyword evidence="2" id="KW-1185">Reference proteome</keyword>
<reference evidence="1 2" key="1">
    <citation type="submission" date="2024-05" db="EMBL/GenBank/DDBJ databases">
        <title>Genome sequencing and assembly of Indian major carp, Cirrhinus mrigala (Hamilton, 1822).</title>
        <authorList>
            <person name="Mohindra V."/>
            <person name="Chowdhury L.M."/>
            <person name="Lal K."/>
            <person name="Jena J.K."/>
        </authorList>
    </citation>
    <scope>NUCLEOTIDE SEQUENCE [LARGE SCALE GENOMIC DNA]</scope>
    <source>
        <strain evidence="1">CM1030</strain>
        <tissue evidence="1">Blood</tissue>
    </source>
</reference>
<dbReference type="AlphaFoldDB" id="A0ABD0MBC5"/>
<dbReference type="Proteomes" id="UP001529510">
    <property type="component" value="Unassembled WGS sequence"/>
</dbReference>